<keyword evidence="4 10" id="KW-0418">Kinase</keyword>
<dbReference type="STRING" id="478820.A0A196S7A6"/>
<dbReference type="EMBL" id="LXWW01000571">
    <property type="protein sequence ID" value="OAO11957.1"/>
    <property type="molecule type" value="Genomic_DNA"/>
</dbReference>
<name>A0A196S7A6_BLAHN</name>
<protein>
    <submittedName>
        <fullName evidence="10">Calcium-dependent protein kinase</fullName>
    </submittedName>
</protein>
<dbReference type="GO" id="GO:0004674">
    <property type="term" value="F:protein serine/threonine kinase activity"/>
    <property type="evidence" value="ECO:0007669"/>
    <property type="project" value="UniProtKB-KW"/>
</dbReference>
<dbReference type="AlphaFoldDB" id="A0A196S7A6"/>
<evidence type="ECO:0000259" key="9">
    <source>
        <dbReference type="PROSITE" id="PS50011"/>
    </source>
</evidence>
<dbReference type="FunFam" id="1.10.510.10:FF:000571">
    <property type="entry name" value="Maternal embryonic leucine zipper kinase"/>
    <property type="match status" value="1"/>
</dbReference>
<keyword evidence="2" id="KW-0808">Transferase</keyword>
<gene>
    <name evidence="10" type="ORF">AV274_6351</name>
</gene>
<evidence type="ECO:0000256" key="1">
    <source>
        <dbReference type="ARBA" id="ARBA00022527"/>
    </source>
</evidence>
<keyword evidence="3 7" id="KW-0547">Nucleotide-binding</keyword>
<evidence type="ECO:0000313" key="10">
    <source>
        <dbReference type="EMBL" id="OAO11957.1"/>
    </source>
</evidence>
<evidence type="ECO:0000256" key="8">
    <source>
        <dbReference type="PIRSR" id="PIRSR630616-3"/>
    </source>
</evidence>
<dbReference type="Pfam" id="PF00069">
    <property type="entry name" value="Pkinase"/>
    <property type="match status" value="1"/>
</dbReference>
<keyword evidence="1" id="KW-0723">Serine/threonine-protein kinase</keyword>
<dbReference type="Gene3D" id="1.10.510.10">
    <property type="entry name" value="Transferase(Phosphotransferase) domain 1"/>
    <property type="match status" value="1"/>
</dbReference>
<dbReference type="PROSITE" id="PS50011">
    <property type="entry name" value="PROTEIN_KINASE_DOM"/>
    <property type="match status" value="1"/>
</dbReference>
<evidence type="ECO:0000256" key="3">
    <source>
        <dbReference type="ARBA" id="ARBA00022741"/>
    </source>
</evidence>
<dbReference type="PANTHER" id="PTHR24350">
    <property type="entry name" value="SERINE/THREONINE-PROTEIN KINASE IAL-RELATED"/>
    <property type="match status" value="1"/>
</dbReference>
<evidence type="ECO:0000313" key="11">
    <source>
        <dbReference type="Proteomes" id="UP000078348"/>
    </source>
</evidence>
<feature type="active site" description="Proton acceptor" evidence="6">
    <location>
        <position position="346"/>
    </location>
</feature>
<keyword evidence="5 7" id="KW-0067">ATP-binding</keyword>
<dbReference type="InterPro" id="IPR030616">
    <property type="entry name" value="Aur-like"/>
</dbReference>
<proteinExistence type="predicted"/>
<evidence type="ECO:0000256" key="6">
    <source>
        <dbReference type="PIRSR" id="PIRSR630616-1"/>
    </source>
</evidence>
<evidence type="ECO:0000256" key="4">
    <source>
        <dbReference type="ARBA" id="ARBA00022777"/>
    </source>
</evidence>
<feature type="binding site" evidence="7">
    <location>
        <position position="367"/>
    </location>
    <ligand>
        <name>ATP</name>
        <dbReference type="ChEBI" id="CHEBI:30616"/>
    </ligand>
</feature>
<dbReference type="PROSITE" id="PS00108">
    <property type="entry name" value="PROTEIN_KINASE_ST"/>
    <property type="match status" value="1"/>
</dbReference>
<evidence type="ECO:0000256" key="2">
    <source>
        <dbReference type="ARBA" id="ARBA00022679"/>
    </source>
</evidence>
<dbReference type="OrthoDB" id="40902at2759"/>
<feature type="domain" description="Protein kinase" evidence="9">
    <location>
        <begin position="223"/>
        <end position="479"/>
    </location>
</feature>
<dbReference type="InterPro" id="IPR011009">
    <property type="entry name" value="Kinase-like_dom_sf"/>
</dbReference>
<reference evidence="10 11" key="1">
    <citation type="submission" date="2016-05" db="EMBL/GenBank/DDBJ databases">
        <title>Nuclear genome of Blastocystis sp. subtype 1 NandII.</title>
        <authorList>
            <person name="Gentekaki E."/>
            <person name="Curtis B."/>
            <person name="Stairs C."/>
            <person name="Eme L."/>
            <person name="Herman E."/>
            <person name="Klimes V."/>
            <person name="Arias M.C."/>
            <person name="Elias M."/>
            <person name="Hilliou F."/>
            <person name="Klute M."/>
            <person name="Malik S.-B."/>
            <person name="Pightling A."/>
            <person name="Rachubinski R."/>
            <person name="Salas D."/>
            <person name="Schlacht A."/>
            <person name="Suga H."/>
            <person name="Archibald J."/>
            <person name="Ball S.G."/>
            <person name="Clark G."/>
            <person name="Dacks J."/>
            <person name="Van Der Giezen M."/>
            <person name="Tsaousis A."/>
            <person name="Roger A."/>
        </authorList>
    </citation>
    <scope>NUCLEOTIDE SEQUENCE [LARGE SCALE GENOMIC DNA]</scope>
    <source>
        <strain evidence="11">ATCC 50177 / NandII</strain>
    </source>
</reference>
<evidence type="ECO:0000256" key="7">
    <source>
        <dbReference type="PIRSR" id="PIRSR630616-2"/>
    </source>
</evidence>
<comment type="caution">
    <text evidence="10">The sequence shown here is derived from an EMBL/GenBank/DDBJ whole genome shotgun (WGS) entry which is preliminary data.</text>
</comment>
<evidence type="ECO:0000256" key="5">
    <source>
        <dbReference type="ARBA" id="ARBA00022840"/>
    </source>
</evidence>
<dbReference type="InterPro" id="IPR008271">
    <property type="entry name" value="Ser/Thr_kinase_AS"/>
</dbReference>
<dbReference type="SMART" id="SM00220">
    <property type="entry name" value="S_TKc"/>
    <property type="match status" value="1"/>
</dbReference>
<dbReference type="Proteomes" id="UP000078348">
    <property type="component" value="Unassembled WGS sequence"/>
</dbReference>
<feature type="cross-link" description="Glycyl lysine isopeptide (Lys-Gly) (interchain with G-Cter in SUMO2)" evidence="8">
    <location>
        <position position="348"/>
    </location>
</feature>
<organism evidence="10 11">
    <name type="scientific">Blastocystis sp. subtype 1 (strain ATCC 50177 / NandII)</name>
    <dbReference type="NCBI Taxonomy" id="478820"/>
    <lineage>
        <taxon>Eukaryota</taxon>
        <taxon>Sar</taxon>
        <taxon>Stramenopiles</taxon>
        <taxon>Bigyra</taxon>
        <taxon>Opalozoa</taxon>
        <taxon>Opalinata</taxon>
        <taxon>Blastocystidae</taxon>
        <taxon>Blastocystis</taxon>
    </lineage>
</organism>
<accession>A0A196S7A6</accession>
<dbReference type="GO" id="GO:0005524">
    <property type="term" value="F:ATP binding"/>
    <property type="evidence" value="ECO:0007669"/>
    <property type="project" value="UniProtKB-KW"/>
</dbReference>
<dbReference type="InterPro" id="IPR000719">
    <property type="entry name" value="Prot_kinase_dom"/>
</dbReference>
<dbReference type="SUPFAM" id="SSF56112">
    <property type="entry name" value="Protein kinase-like (PK-like)"/>
    <property type="match status" value="1"/>
</dbReference>
<feature type="binding site" evidence="7">
    <location>
        <position position="252"/>
    </location>
    <ligand>
        <name>ATP</name>
        <dbReference type="ChEBI" id="CHEBI:30616"/>
    </ligand>
</feature>
<sequence length="677" mass="77433">METPTEEVQSGSFSINYVDWFHSNLLKGELIIEENMMTIRLPSMYQDCNLFLLDCSIQECVTYYQFKLRVFYRDMAIDLIFPKKKSLYDAKSAFAFQKKALEDLKRDIEGTLRNEENDEAVNEELLALLMYIYSANADDRNCFVTRINALLSEYDPGFRASMLDHISAFIRLMESTTPTLDPSIATVLSQLGQIVKKFRSETNGVKRFDQVDIIYVNNINSVLEIKQLLGRGDQASVSLATLVQSGKEVAVKMESKLMSSKALENFRREVNLLKKLQGVPHVCQMYFVLEDSTNYNIVQQAITGPSLVEYLEKTKRPFAEETAKKMARVLIETVIACHKRGVVHRDLKPDNIMMEDVNDPTKLVLIDFGYSREIDADFFKTYVGTTSYIAPEIVRLASYDKRVDIWSLGATFYAILTACFPFGDGKDQATLTRIKAGNYFQNGYYERLSDLAKHFISLFLQVDPNERISLEAALNHPWLSQTTASQPAAASVTPFSVQSVNRVYSFGPAPSIRAITVEMYHCATEVSYYKHTDDKDPCSVLQPGYDVICDRRMFCHNVLWLHCLRSLYDRRADRPDNKWLKVAYKGYSAIIYNKSQILVRMITTKDREVVKVIHNNETNYMTVFRDAILILSCTEKEKGIEYGLLSMQSAVMLGCERPADDHWVLLSNGNAVYFERC</sequence>
<keyword evidence="11" id="KW-1185">Reference proteome</keyword>